<dbReference type="PRINTS" id="PR00834">
    <property type="entry name" value="PROTEASES2C"/>
</dbReference>
<dbReference type="InterPro" id="IPR009003">
    <property type="entry name" value="Peptidase_S1_PA"/>
</dbReference>
<comment type="caution">
    <text evidence="3">The sequence shown here is derived from an EMBL/GenBank/DDBJ whole genome shotgun (WGS) entry which is preliminary data.</text>
</comment>
<keyword evidence="2" id="KW-0812">Transmembrane</keyword>
<keyword evidence="1" id="KW-0720">Serine protease</keyword>
<organism evidence="3 4">
    <name type="scientific">Virgibacillus tibetensis</name>
    <dbReference type="NCBI Taxonomy" id="3042313"/>
    <lineage>
        <taxon>Bacteria</taxon>
        <taxon>Bacillati</taxon>
        <taxon>Bacillota</taxon>
        <taxon>Bacilli</taxon>
        <taxon>Bacillales</taxon>
        <taxon>Bacillaceae</taxon>
        <taxon>Virgibacillus</taxon>
    </lineage>
</organism>
<feature type="transmembrane region" description="Helical" evidence="2">
    <location>
        <begin position="7"/>
        <end position="30"/>
    </location>
</feature>
<evidence type="ECO:0000313" key="4">
    <source>
        <dbReference type="Proteomes" id="UP001335737"/>
    </source>
</evidence>
<accession>A0ABU6KL55</accession>
<dbReference type="Gene3D" id="2.40.10.120">
    <property type="match status" value="1"/>
</dbReference>
<dbReference type="Pfam" id="PF13365">
    <property type="entry name" value="Trypsin_2"/>
    <property type="match status" value="1"/>
</dbReference>
<dbReference type="RefSeq" id="WP_327609577.1">
    <property type="nucleotide sequence ID" value="NZ_JARZFX010000028.1"/>
</dbReference>
<reference evidence="3 4" key="1">
    <citation type="journal article" date="2024" name="Int. J. Syst. Evol. Microbiol.">
        <title>Virgibacillus tibetensis sp. nov., isolated from salt lake on the Tibetan Plateau of China.</title>
        <authorList>
            <person name="Phurbu D."/>
            <person name="Liu Z.-X."/>
            <person name="Wang R."/>
            <person name="Zheng Y.-Y."/>
            <person name="Liu H.-C."/>
            <person name="Zhou Y.-G."/>
            <person name="Yu Y.-J."/>
            <person name="Li A.-H."/>
        </authorList>
    </citation>
    <scope>NUCLEOTIDE SEQUENCE [LARGE SCALE GENOMIC DNA]</scope>
    <source>
        <strain evidence="3 4">C22-A2</strain>
    </source>
</reference>
<evidence type="ECO:0000313" key="3">
    <source>
        <dbReference type="EMBL" id="MEC5426043.1"/>
    </source>
</evidence>
<keyword evidence="1" id="KW-0378">Hydrolase</keyword>
<sequence>MRERRSLPIIVSIAVIIIGISSMIVIYDYWNSQELSVSNPVVNKVTMSSQSLDLKSIIHEAEKNVIQIEGHNEYNTSTGSGFLYNEKGDIITNAHVIKDAEAVYVRTANAQIYPAAVVGIGEELDIAVIRVPQLSGQGYLSVEKEETAEIGDEVIALGSPHGFQNTVTLGIISGSERNFHIDGFDYSNVYQISAQITHGNSGGPLINRETGKVIGINSVGTEDGTIGFSIPVNEVISQVEQWSNEAQNEQLEFASTADIINSYDPEQSLQDAEYIIDYFLESIEIRDYVNAYTLLGSAKQSELSYSQFREDYINIVDLSYSDISSEVTDQNQVNSTVDLTIETKLPNKEETNEETHTFDFIIGYENDQLKIITVTNN</sequence>
<name>A0ABU6KL55_9BACI</name>
<dbReference type="PANTHER" id="PTHR22939">
    <property type="entry name" value="SERINE PROTEASE FAMILY S1C HTRA-RELATED"/>
    <property type="match status" value="1"/>
</dbReference>
<dbReference type="InterPro" id="IPR001940">
    <property type="entry name" value="Peptidase_S1C"/>
</dbReference>
<keyword evidence="4" id="KW-1185">Reference proteome</keyword>
<evidence type="ECO:0000256" key="2">
    <source>
        <dbReference type="SAM" id="Phobius"/>
    </source>
</evidence>
<dbReference type="SUPFAM" id="SSF50494">
    <property type="entry name" value="Trypsin-like serine proteases"/>
    <property type="match status" value="1"/>
</dbReference>
<dbReference type="Proteomes" id="UP001335737">
    <property type="component" value="Unassembled WGS sequence"/>
</dbReference>
<proteinExistence type="predicted"/>
<evidence type="ECO:0000256" key="1">
    <source>
        <dbReference type="ARBA" id="ARBA00022825"/>
    </source>
</evidence>
<dbReference type="PANTHER" id="PTHR22939:SF129">
    <property type="entry name" value="SERINE PROTEASE HTRA2, MITOCHONDRIAL"/>
    <property type="match status" value="1"/>
</dbReference>
<keyword evidence="2" id="KW-1133">Transmembrane helix</keyword>
<keyword evidence="1" id="KW-0645">Protease</keyword>
<dbReference type="EMBL" id="JARZFX010000028">
    <property type="protein sequence ID" value="MEC5426043.1"/>
    <property type="molecule type" value="Genomic_DNA"/>
</dbReference>
<gene>
    <name evidence="3" type="ORF">QGM71_21570</name>
</gene>
<protein>
    <submittedName>
        <fullName evidence="3">Trypsin-like peptidase domain-containing protein</fullName>
    </submittedName>
</protein>
<keyword evidence="2" id="KW-0472">Membrane</keyword>